<keyword evidence="3" id="KW-1185">Reference proteome</keyword>
<gene>
    <name evidence="2" type="ORF">JR050_06135</name>
</gene>
<evidence type="ECO:0000313" key="2">
    <source>
        <dbReference type="EMBL" id="MBM6617253.1"/>
    </source>
</evidence>
<reference evidence="2 3" key="1">
    <citation type="submission" date="2021-02" db="EMBL/GenBank/DDBJ databases">
        <title>Bacillus sp. RD4P76, an endophyte from a halophyte.</title>
        <authorList>
            <person name="Sun J.-Q."/>
        </authorList>
    </citation>
    <scope>NUCLEOTIDE SEQUENCE [LARGE SCALE GENOMIC DNA]</scope>
    <source>
        <strain evidence="2 3">RD4P76</strain>
    </source>
</reference>
<accession>A0ABS2DFL0</accession>
<dbReference type="EMBL" id="JAFELM010000021">
    <property type="protein sequence ID" value="MBM6617253.1"/>
    <property type="molecule type" value="Genomic_DNA"/>
</dbReference>
<keyword evidence="1" id="KW-0472">Membrane</keyword>
<comment type="caution">
    <text evidence="2">The sequence shown here is derived from an EMBL/GenBank/DDBJ whole genome shotgun (WGS) entry which is preliminary data.</text>
</comment>
<protein>
    <recommendedName>
        <fullName evidence="4">Phenylalanyl-tRNA synthetase subunit beta</fullName>
    </recommendedName>
</protein>
<keyword evidence="1" id="KW-1133">Transmembrane helix</keyword>
<evidence type="ECO:0008006" key="4">
    <source>
        <dbReference type="Google" id="ProtNLM"/>
    </source>
</evidence>
<feature type="transmembrane region" description="Helical" evidence="1">
    <location>
        <begin position="6"/>
        <end position="25"/>
    </location>
</feature>
<evidence type="ECO:0000313" key="3">
    <source>
        <dbReference type="Proteomes" id="UP001518925"/>
    </source>
</evidence>
<proteinExistence type="predicted"/>
<organism evidence="2 3">
    <name type="scientific">Bacillus suaedaesalsae</name>
    <dbReference type="NCBI Taxonomy" id="2810349"/>
    <lineage>
        <taxon>Bacteria</taxon>
        <taxon>Bacillati</taxon>
        <taxon>Bacillota</taxon>
        <taxon>Bacilli</taxon>
        <taxon>Bacillales</taxon>
        <taxon>Bacillaceae</taxon>
        <taxon>Bacillus</taxon>
    </lineage>
</organism>
<keyword evidence="1" id="KW-0812">Transmembrane</keyword>
<sequence>MKFVKWIGIPLVMIVIIALIAYKVGTAYVSDQVAKQVYDSLEENGELHSIMDEVKRNPKLEELLSEVETVDDSTLPFSTKEEATKVLMKRFTVDEILNIQSRVSDGISIEDEEELVRTFEEKLTEEELLALKVIALKEYQK</sequence>
<dbReference type="Proteomes" id="UP001518925">
    <property type="component" value="Unassembled WGS sequence"/>
</dbReference>
<dbReference type="RefSeq" id="WP_204202632.1">
    <property type="nucleotide sequence ID" value="NZ_JAFELM010000021.1"/>
</dbReference>
<evidence type="ECO:0000256" key="1">
    <source>
        <dbReference type="SAM" id="Phobius"/>
    </source>
</evidence>
<name>A0ABS2DFL0_9BACI</name>